<accession>R6WK78</accession>
<dbReference type="SMART" id="SM00530">
    <property type="entry name" value="HTH_XRE"/>
    <property type="match status" value="1"/>
</dbReference>
<dbReference type="InterPro" id="IPR010982">
    <property type="entry name" value="Lambda_DNA-bd_dom_sf"/>
</dbReference>
<dbReference type="PANTHER" id="PTHR46558">
    <property type="entry name" value="TRACRIPTIONAL REGULATORY PROTEIN-RELATED-RELATED"/>
    <property type="match status" value="1"/>
</dbReference>
<dbReference type="PANTHER" id="PTHR46558:SF11">
    <property type="entry name" value="HTH-TYPE TRANSCRIPTIONAL REGULATOR XRE"/>
    <property type="match status" value="1"/>
</dbReference>
<dbReference type="Pfam" id="PF01381">
    <property type="entry name" value="HTH_3"/>
    <property type="match status" value="1"/>
</dbReference>
<dbReference type="AlphaFoldDB" id="R6WK78"/>
<keyword evidence="1" id="KW-0238">DNA-binding</keyword>
<feature type="domain" description="HTH cro/C1-type" evidence="2">
    <location>
        <begin position="7"/>
        <end position="61"/>
    </location>
</feature>
<evidence type="ECO:0000259" key="2">
    <source>
        <dbReference type="PROSITE" id="PS50943"/>
    </source>
</evidence>
<reference evidence="3" key="1">
    <citation type="submission" date="2012-11" db="EMBL/GenBank/DDBJ databases">
        <title>Dependencies among metagenomic species, viruses, plasmids and units of genetic variation.</title>
        <authorList>
            <person name="Nielsen H.B."/>
            <person name="Almeida M."/>
            <person name="Juncker A.S."/>
            <person name="Rasmussen S."/>
            <person name="Li J."/>
            <person name="Sunagawa S."/>
            <person name="Plichta D."/>
            <person name="Gautier L."/>
            <person name="Le Chatelier E."/>
            <person name="Peletier E."/>
            <person name="Bonde I."/>
            <person name="Nielsen T."/>
            <person name="Manichanh C."/>
            <person name="Arumugam M."/>
            <person name="Batto J."/>
            <person name="Santos M.B.Q.D."/>
            <person name="Blom N."/>
            <person name="Borruel N."/>
            <person name="Burgdorf K.S."/>
            <person name="Boumezbeur F."/>
            <person name="Casellas F."/>
            <person name="Dore J."/>
            <person name="Guarner F."/>
            <person name="Hansen T."/>
            <person name="Hildebrand F."/>
            <person name="Kaas R.S."/>
            <person name="Kennedy S."/>
            <person name="Kristiansen K."/>
            <person name="Kultima J.R."/>
            <person name="Leonard P."/>
            <person name="Levenez F."/>
            <person name="Lund O."/>
            <person name="Moumen B."/>
            <person name="Le Paslier D."/>
            <person name="Pons N."/>
            <person name="Pedersen O."/>
            <person name="Prifti E."/>
            <person name="Qin J."/>
            <person name="Raes J."/>
            <person name="Tap J."/>
            <person name="Tims S."/>
            <person name="Ussery D.W."/>
            <person name="Yamada T."/>
            <person name="MetaHit consortium"/>
            <person name="Renault P."/>
            <person name="Sicheritz-Ponten T."/>
            <person name="Bork P."/>
            <person name="Wang J."/>
            <person name="Brunak S."/>
            <person name="Ehrlich S.D."/>
        </authorList>
    </citation>
    <scope>NUCLEOTIDE SEQUENCE [LARGE SCALE GENOMIC DNA]</scope>
</reference>
<sequence>MGISENIKLLREQYGLSQKELGQIAGVSDKAVSTWEQGIKEPRMGAIQKIADHFGIQKSNIIEDNGLQSQSVPLTPRDERQIAADLEKMLADLDSKNAMAAMGGTVEDDEDRELLKASLQATMRLAKKIAKEKYTPKKYRHEEE</sequence>
<dbReference type="CDD" id="cd00093">
    <property type="entry name" value="HTH_XRE"/>
    <property type="match status" value="1"/>
</dbReference>
<dbReference type="GO" id="GO:0003677">
    <property type="term" value="F:DNA binding"/>
    <property type="evidence" value="ECO:0007669"/>
    <property type="project" value="UniProtKB-KW"/>
</dbReference>
<organism evidence="3">
    <name type="scientific">Phascolarctobacterium succinatutens CAG:287</name>
    <dbReference type="NCBI Taxonomy" id="1263101"/>
    <lineage>
        <taxon>Bacteria</taxon>
        <taxon>Bacillati</taxon>
        <taxon>Bacillota</taxon>
        <taxon>Negativicutes</taxon>
        <taxon>Acidaminococcales</taxon>
        <taxon>Acidaminococcaceae</taxon>
        <taxon>Phascolarctobacterium</taxon>
    </lineage>
</organism>
<dbReference type="EMBL" id="CBGL010000090">
    <property type="protein sequence ID" value="CDD11533.1"/>
    <property type="molecule type" value="Genomic_DNA"/>
</dbReference>
<dbReference type="RefSeq" id="WP_021719648.1">
    <property type="nucleotide sequence ID" value="NZ_FR892771.1"/>
</dbReference>
<protein>
    <recommendedName>
        <fullName evidence="2">HTH cro/C1-type domain-containing protein</fullName>
    </recommendedName>
</protein>
<evidence type="ECO:0000256" key="1">
    <source>
        <dbReference type="ARBA" id="ARBA00023125"/>
    </source>
</evidence>
<dbReference type="InterPro" id="IPR001387">
    <property type="entry name" value="Cro/C1-type_HTH"/>
</dbReference>
<dbReference type="SUPFAM" id="SSF47413">
    <property type="entry name" value="lambda repressor-like DNA-binding domains"/>
    <property type="match status" value="1"/>
</dbReference>
<name>R6WK78_9FIRM</name>
<evidence type="ECO:0000313" key="3">
    <source>
        <dbReference type="EMBL" id="CDD11533.1"/>
    </source>
</evidence>
<proteinExistence type="predicted"/>
<dbReference type="HOGENOM" id="CLU_066192_4_0_9"/>
<dbReference type="Gene3D" id="1.10.260.40">
    <property type="entry name" value="lambda repressor-like DNA-binding domains"/>
    <property type="match status" value="1"/>
</dbReference>
<dbReference type="PROSITE" id="PS50943">
    <property type="entry name" value="HTH_CROC1"/>
    <property type="match status" value="1"/>
</dbReference>
<comment type="caution">
    <text evidence="3">The sequence shown here is derived from an EMBL/GenBank/DDBJ whole genome shotgun (WGS) entry which is preliminary data.</text>
</comment>
<dbReference type="Proteomes" id="UP000014937">
    <property type="component" value="Unassembled WGS sequence"/>
</dbReference>
<gene>
    <name evidence="3" type="ORF">BN587_00558</name>
</gene>